<accession>A0A3Q8UA47</accession>
<feature type="transmembrane region" description="Helical" evidence="19">
    <location>
        <begin position="92"/>
        <end position="112"/>
    </location>
</feature>
<geneLocation type="mitochondrion" evidence="21"/>
<dbReference type="Pfam" id="PF00361">
    <property type="entry name" value="Proton_antipo_M"/>
    <property type="match status" value="1"/>
</dbReference>
<evidence type="ECO:0000256" key="4">
    <source>
        <dbReference type="ARBA" id="ARBA00012944"/>
    </source>
</evidence>
<keyword evidence="12 19" id="KW-1133">Transmembrane helix</keyword>
<feature type="transmembrane region" description="Helical" evidence="19">
    <location>
        <begin position="321"/>
        <end position="338"/>
    </location>
</feature>
<feature type="transmembrane region" description="Helical" evidence="19">
    <location>
        <begin position="60"/>
        <end position="80"/>
    </location>
</feature>
<evidence type="ECO:0000313" key="21">
    <source>
        <dbReference type="EMBL" id="AZL93309.1"/>
    </source>
</evidence>
<feature type="transmembrane region" description="Helical" evidence="19">
    <location>
        <begin position="173"/>
        <end position="194"/>
    </location>
</feature>
<feature type="domain" description="NADH:quinone oxidoreductase/Mrp antiporter transmembrane" evidence="20">
    <location>
        <begin position="25"/>
        <end position="285"/>
    </location>
</feature>
<dbReference type="InterPro" id="IPR001750">
    <property type="entry name" value="ND/Mrp_TM"/>
</dbReference>
<keyword evidence="14" id="KW-0830">Ubiquinone</keyword>
<protein>
    <recommendedName>
        <fullName evidence="5">NADH-ubiquinone oxidoreductase chain 2</fullName>
        <ecNumber evidence="4">7.1.1.2</ecNumber>
    </recommendedName>
    <alternativeName>
        <fullName evidence="17">NADH dehydrogenase subunit 2</fullName>
    </alternativeName>
</protein>
<organism evidence="21">
    <name type="scientific">Ismarus sp. ZJUH_2016020</name>
    <dbReference type="NCBI Taxonomy" id="2491162"/>
    <lineage>
        <taxon>Eukaryota</taxon>
        <taxon>Metazoa</taxon>
        <taxon>Ecdysozoa</taxon>
        <taxon>Arthropoda</taxon>
        <taxon>Hexapoda</taxon>
        <taxon>Insecta</taxon>
        <taxon>Pterygota</taxon>
        <taxon>Neoptera</taxon>
        <taxon>Endopterygota</taxon>
        <taxon>Hymenoptera</taxon>
        <taxon>Apocrita</taxon>
        <taxon>Proctotrupomorpha</taxon>
        <taxon>Diaprioidea</taxon>
        <taxon>Diapriidae</taxon>
        <taxon>Ismarinae</taxon>
        <taxon>Ismarus</taxon>
    </lineage>
</organism>
<evidence type="ECO:0000256" key="11">
    <source>
        <dbReference type="ARBA" id="ARBA00022982"/>
    </source>
</evidence>
<evidence type="ECO:0000256" key="15">
    <source>
        <dbReference type="ARBA" id="ARBA00023128"/>
    </source>
</evidence>
<keyword evidence="16 19" id="KW-0472">Membrane</keyword>
<evidence type="ECO:0000256" key="2">
    <source>
        <dbReference type="ARBA" id="ARBA00004448"/>
    </source>
</evidence>
<keyword evidence="6" id="KW-0813">Transport</keyword>
<comment type="catalytic activity">
    <reaction evidence="18">
        <text>a ubiquinone + NADH + 5 H(+)(in) = a ubiquinol + NAD(+) + 4 H(+)(out)</text>
        <dbReference type="Rhea" id="RHEA:29091"/>
        <dbReference type="Rhea" id="RHEA-COMP:9565"/>
        <dbReference type="Rhea" id="RHEA-COMP:9566"/>
        <dbReference type="ChEBI" id="CHEBI:15378"/>
        <dbReference type="ChEBI" id="CHEBI:16389"/>
        <dbReference type="ChEBI" id="CHEBI:17976"/>
        <dbReference type="ChEBI" id="CHEBI:57540"/>
        <dbReference type="ChEBI" id="CHEBI:57945"/>
        <dbReference type="EC" id="7.1.1.2"/>
    </reaction>
</comment>
<evidence type="ECO:0000256" key="14">
    <source>
        <dbReference type="ARBA" id="ARBA00023075"/>
    </source>
</evidence>
<evidence type="ECO:0000256" key="13">
    <source>
        <dbReference type="ARBA" id="ARBA00023027"/>
    </source>
</evidence>
<keyword evidence="15 21" id="KW-0496">Mitochondrion</keyword>
<evidence type="ECO:0000256" key="5">
    <source>
        <dbReference type="ARBA" id="ARBA00021008"/>
    </source>
</evidence>
<reference evidence="21" key="1">
    <citation type="journal article" date="2018" name="Mol. Phylogenet. Evol.">
        <title>Mitochondrial phylogenomics of the Hymenoptera.</title>
        <authorList>
            <person name="Tang P."/>
            <person name="Zhu J.C."/>
            <person name="Zheng B.Y."/>
            <person name="Wei S.J."/>
            <person name="Sharkey M."/>
            <person name="Chen X.X."/>
            <person name="Vogler A.P."/>
        </authorList>
    </citation>
    <scope>NUCLEOTIDE SEQUENCE</scope>
</reference>
<evidence type="ECO:0000256" key="18">
    <source>
        <dbReference type="ARBA" id="ARBA00049551"/>
    </source>
</evidence>
<evidence type="ECO:0000259" key="20">
    <source>
        <dbReference type="Pfam" id="PF00361"/>
    </source>
</evidence>
<dbReference type="EMBL" id="MG923501">
    <property type="protein sequence ID" value="AZL93309.1"/>
    <property type="molecule type" value="Genomic_DNA"/>
</dbReference>
<evidence type="ECO:0000256" key="1">
    <source>
        <dbReference type="ARBA" id="ARBA00003257"/>
    </source>
</evidence>
<evidence type="ECO:0000256" key="7">
    <source>
        <dbReference type="ARBA" id="ARBA00022660"/>
    </source>
</evidence>
<keyword evidence="11" id="KW-0249">Electron transport</keyword>
<dbReference type="AlphaFoldDB" id="A0A3Q8UA47"/>
<keyword evidence="8 19" id="KW-0812">Transmembrane</keyword>
<evidence type="ECO:0000256" key="10">
    <source>
        <dbReference type="ARBA" id="ARBA00022967"/>
    </source>
</evidence>
<evidence type="ECO:0000256" key="16">
    <source>
        <dbReference type="ARBA" id="ARBA00023136"/>
    </source>
</evidence>
<feature type="transmembrane region" description="Helical" evidence="19">
    <location>
        <begin position="200"/>
        <end position="218"/>
    </location>
</feature>
<feature type="transmembrane region" description="Helical" evidence="19">
    <location>
        <begin position="271"/>
        <end position="291"/>
    </location>
</feature>
<feature type="transmembrane region" description="Helical" evidence="19">
    <location>
        <begin position="20"/>
        <end position="48"/>
    </location>
</feature>
<name>A0A3Q8UA47_9HYME</name>
<comment type="subcellular location">
    <subcellularLocation>
        <location evidence="2">Mitochondrion inner membrane</location>
        <topology evidence="2">Multi-pass membrane protein</topology>
    </subcellularLocation>
</comment>
<dbReference type="GO" id="GO:0005743">
    <property type="term" value="C:mitochondrial inner membrane"/>
    <property type="evidence" value="ECO:0007669"/>
    <property type="project" value="UniProtKB-SubCell"/>
</dbReference>
<gene>
    <name evidence="21" type="primary">nad2</name>
</gene>
<keyword evidence="7" id="KW-0679">Respiratory chain</keyword>
<feature type="transmembrane region" description="Helical" evidence="19">
    <location>
        <begin position="239"/>
        <end position="259"/>
    </location>
</feature>
<evidence type="ECO:0000256" key="9">
    <source>
        <dbReference type="ARBA" id="ARBA00022792"/>
    </source>
</evidence>
<evidence type="ECO:0000256" key="19">
    <source>
        <dbReference type="SAM" id="Phobius"/>
    </source>
</evidence>
<dbReference type="PANTHER" id="PTHR46552:SF1">
    <property type="entry name" value="NADH-UBIQUINONE OXIDOREDUCTASE CHAIN 2"/>
    <property type="match status" value="1"/>
</dbReference>
<sequence length="339" mass="41260">MIMLNYFNLFLWFMMNNSMIISISSNSIISIWMGMEMNMLTFSSMLIFNSFYYKNSSIKYFLIQSFSSMILMYFFFLISMNNNFLNLNFSLIMINFMIIMKMGLPPLFNWYLNLMNNLNWNNCLNISIIQKIIPFYLMNFMLNFNNLIINNMNLLLLMMSMMFCSINSMKQILLKMIFSYSSIIHTSWMIFILMFNETLWMIYFLTYSFISISLMMFFKMYNMNFINNFMLLKKNIFKIMFFINILTISGLPPFMGFLMKWLSASLLINKMNFFILILFTLNSLIMMFYYLRIFFNSMMFFNNMNKFNINNMNLFIKSNKYIFYINIFSIMNLLYYEMF</sequence>
<dbReference type="InterPro" id="IPR050175">
    <property type="entry name" value="Complex_I_Subunit_2"/>
</dbReference>
<evidence type="ECO:0000256" key="12">
    <source>
        <dbReference type="ARBA" id="ARBA00022989"/>
    </source>
</evidence>
<dbReference type="PANTHER" id="PTHR46552">
    <property type="entry name" value="NADH-UBIQUINONE OXIDOREDUCTASE CHAIN 2"/>
    <property type="match status" value="1"/>
</dbReference>
<dbReference type="GO" id="GO:0008137">
    <property type="term" value="F:NADH dehydrogenase (ubiquinone) activity"/>
    <property type="evidence" value="ECO:0007669"/>
    <property type="project" value="UniProtKB-EC"/>
</dbReference>
<comment type="similarity">
    <text evidence="3">Belongs to the complex I subunit 2 family.</text>
</comment>
<evidence type="ECO:0000256" key="3">
    <source>
        <dbReference type="ARBA" id="ARBA00007012"/>
    </source>
</evidence>
<keyword evidence="9" id="KW-0999">Mitochondrion inner membrane</keyword>
<dbReference type="EC" id="7.1.1.2" evidence="4"/>
<keyword evidence="13" id="KW-0520">NAD</keyword>
<comment type="function">
    <text evidence="1">Core subunit of the mitochondrial membrane respiratory chain NADH dehydrogenase (Complex I) that is believed to belong to the minimal assembly required for catalysis. Complex I functions in the transfer of electrons from NADH to the respiratory chain. The immediate electron acceptor for the enzyme is believed to be ubiquinone.</text>
</comment>
<evidence type="ECO:0000256" key="8">
    <source>
        <dbReference type="ARBA" id="ARBA00022692"/>
    </source>
</evidence>
<evidence type="ECO:0000256" key="6">
    <source>
        <dbReference type="ARBA" id="ARBA00022448"/>
    </source>
</evidence>
<evidence type="ECO:0000256" key="17">
    <source>
        <dbReference type="ARBA" id="ARBA00031028"/>
    </source>
</evidence>
<feature type="transmembrane region" description="Helical" evidence="19">
    <location>
        <begin position="148"/>
        <end position="166"/>
    </location>
</feature>
<proteinExistence type="inferred from homology"/>
<dbReference type="GO" id="GO:0006120">
    <property type="term" value="P:mitochondrial electron transport, NADH to ubiquinone"/>
    <property type="evidence" value="ECO:0007669"/>
    <property type="project" value="TreeGrafter"/>
</dbReference>
<keyword evidence="10" id="KW-1278">Translocase</keyword>